<keyword evidence="6 7" id="KW-0472">Membrane</keyword>
<feature type="transmembrane region" description="Helical" evidence="7">
    <location>
        <begin position="125"/>
        <end position="145"/>
    </location>
</feature>
<dbReference type="Pfam" id="PF04080">
    <property type="entry name" value="Per1"/>
    <property type="match status" value="1"/>
</dbReference>
<keyword evidence="2 7" id="KW-0337">GPI-anchor biosynthesis</keyword>
<evidence type="ECO:0000256" key="3">
    <source>
        <dbReference type="ARBA" id="ARBA00022692"/>
    </source>
</evidence>
<keyword evidence="9" id="KW-1185">Reference proteome</keyword>
<dbReference type="Proteomes" id="UP000807716">
    <property type="component" value="Unassembled WGS sequence"/>
</dbReference>
<reference evidence="8" key="1">
    <citation type="journal article" date="2020" name="Fungal Divers.">
        <title>Resolving the Mortierellaceae phylogeny through synthesis of multi-gene phylogenetics and phylogenomics.</title>
        <authorList>
            <person name="Vandepol N."/>
            <person name="Liber J."/>
            <person name="Desiro A."/>
            <person name="Na H."/>
            <person name="Kennedy M."/>
            <person name="Barry K."/>
            <person name="Grigoriev I.V."/>
            <person name="Miller A.N."/>
            <person name="O'Donnell K."/>
            <person name="Stajich J.E."/>
            <person name="Bonito G."/>
        </authorList>
    </citation>
    <scope>NUCLEOTIDE SEQUENCE</scope>
    <source>
        <strain evidence="8">BC1065</strain>
    </source>
</reference>
<evidence type="ECO:0000256" key="7">
    <source>
        <dbReference type="RuleBase" id="RU365066"/>
    </source>
</evidence>
<comment type="subcellular location">
    <subcellularLocation>
        <location evidence="1">Endomembrane system</location>
        <topology evidence="1">Multi-pass membrane protein</topology>
    </subcellularLocation>
    <subcellularLocation>
        <location evidence="7">Endoplasmic reticulum membrane</location>
        <topology evidence="7">Multi-pass membrane protein</topology>
    </subcellularLocation>
</comment>
<dbReference type="OrthoDB" id="419770at2759"/>
<evidence type="ECO:0000256" key="1">
    <source>
        <dbReference type="ARBA" id="ARBA00004127"/>
    </source>
</evidence>
<evidence type="ECO:0000313" key="8">
    <source>
        <dbReference type="EMBL" id="KAG0254963.1"/>
    </source>
</evidence>
<evidence type="ECO:0000256" key="2">
    <source>
        <dbReference type="ARBA" id="ARBA00022502"/>
    </source>
</evidence>
<dbReference type="GO" id="GO:0005789">
    <property type="term" value="C:endoplasmic reticulum membrane"/>
    <property type="evidence" value="ECO:0007669"/>
    <property type="project" value="UniProtKB-SubCell"/>
</dbReference>
<evidence type="ECO:0000313" key="9">
    <source>
        <dbReference type="Proteomes" id="UP000807716"/>
    </source>
</evidence>
<evidence type="ECO:0000256" key="6">
    <source>
        <dbReference type="ARBA" id="ARBA00023136"/>
    </source>
</evidence>
<name>A0A9P6PZ28_9FUNG</name>
<comment type="function">
    <text evidence="7">Involved in the lipid remodeling steps of GPI-anchor maturation.</text>
</comment>
<keyword evidence="5 7" id="KW-1133">Transmembrane helix</keyword>
<feature type="transmembrane region" description="Helical" evidence="7">
    <location>
        <begin position="97"/>
        <end position="113"/>
    </location>
</feature>
<comment type="caution">
    <text evidence="7">Lacks conserved residue(s) required for the propagation of feature annotation.</text>
</comment>
<accession>A0A9P6PZ28</accession>
<feature type="transmembrane region" description="Helical" evidence="7">
    <location>
        <begin position="185"/>
        <end position="208"/>
    </location>
</feature>
<dbReference type="PANTHER" id="PTHR13148">
    <property type="entry name" value="PER1-RELATED"/>
    <property type="match status" value="1"/>
</dbReference>
<evidence type="ECO:0000256" key="4">
    <source>
        <dbReference type="ARBA" id="ARBA00022729"/>
    </source>
</evidence>
<keyword evidence="7" id="KW-0256">Endoplasmic reticulum</keyword>
<protein>
    <recommendedName>
        <fullName evidence="7">Post-GPI attachment to proteins factor 3</fullName>
    </recommendedName>
</protein>
<keyword evidence="4" id="KW-0732">Signal</keyword>
<keyword evidence="3 7" id="KW-0812">Transmembrane</keyword>
<proteinExistence type="inferred from homology"/>
<gene>
    <name evidence="8" type="ORF">DFQ27_006529</name>
</gene>
<feature type="transmembrane region" description="Helical" evidence="7">
    <location>
        <begin position="214"/>
        <end position="231"/>
    </location>
</feature>
<feature type="transmembrane region" description="Helical" evidence="7">
    <location>
        <begin position="151"/>
        <end position="173"/>
    </location>
</feature>
<comment type="caution">
    <text evidence="8">The sequence shown here is derived from an EMBL/GenBank/DDBJ whole genome shotgun (WGS) entry which is preliminary data.</text>
</comment>
<organism evidence="8 9">
    <name type="scientific">Actinomortierella ambigua</name>
    <dbReference type="NCBI Taxonomy" id="1343610"/>
    <lineage>
        <taxon>Eukaryota</taxon>
        <taxon>Fungi</taxon>
        <taxon>Fungi incertae sedis</taxon>
        <taxon>Mucoromycota</taxon>
        <taxon>Mortierellomycotina</taxon>
        <taxon>Mortierellomycetes</taxon>
        <taxon>Mortierellales</taxon>
        <taxon>Mortierellaceae</taxon>
        <taxon>Actinomortierella</taxon>
    </lineage>
</organism>
<sequence length="251" mass="29436">MHEITSEAIKEGEPVHQYHGKWPFHRLWGMQEPASVLFSLMNGYMHLRAWPMLIRRIPSDYYMRPYYLGYALVGMNTWLWSAVYHSRDWPSTEKLDYFSAGASIMYGLFYTVIRITHMASRSAQVGWGIVCLVPLLLHIGYLTFIEFDYGYNMTATATIGAIHNLWWVGWSIMHWRERPYAWEPTICGLLLTAAMCLELFDFAPLWGILDAHSLWHLATVPVISMWYKFLVKDAEWEIRNKKSVISHAYKD</sequence>
<dbReference type="GO" id="GO:0016788">
    <property type="term" value="F:hydrolase activity, acting on ester bonds"/>
    <property type="evidence" value="ECO:0007669"/>
    <property type="project" value="TreeGrafter"/>
</dbReference>
<feature type="transmembrane region" description="Helical" evidence="7">
    <location>
        <begin position="66"/>
        <end position="85"/>
    </location>
</feature>
<dbReference type="AlphaFoldDB" id="A0A9P6PZ28"/>
<dbReference type="InterPro" id="IPR007217">
    <property type="entry name" value="Per1-like"/>
</dbReference>
<dbReference type="PANTHER" id="PTHR13148:SF0">
    <property type="entry name" value="POST-GPI ATTACHMENT TO PROTEINS FACTOR 3"/>
    <property type="match status" value="1"/>
</dbReference>
<comment type="similarity">
    <text evidence="7">Belongs to the PGAP3 family.</text>
</comment>
<dbReference type="EMBL" id="JAAAJB010000487">
    <property type="protein sequence ID" value="KAG0254963.1"/>
    <property type="molecule type" value="Genomic_DNA"/>
</dbReference>
<evidence type="ECO:0000256" key="5">
    <source>
        <dbReference type="ARBA" id="ARBA00022989"/>
    </source>
</evidence>
<dbReference type="GO" id="GO:0006506">
    <property type="term" value="P:GPI anchor biosynthetic process"/>
    <property type="evidence" value="ECO:0007669"/>
    <property type="project" value="UniProtKB-KW"/>
</dbReference>